<sequence length="253" mass="28505">MLFVAGVLTLFITSNVFGKLSKDASQQDRITLYLAGDSTVSNYPDNMAPRTGWGQVLPEFFNNRVRIKNCAVPGRSSKSFIMEGRLAGILKQIHKGDYLFIQFGHNDEKFKDPTRYTKPSTTYKSYLKQYIAGARQNGAIPVLVTPMERRRFSSEGDALNTHGRYPSAMRELGHEEHVAVIDLTAKSKKLFQQLGPEKTKELFMWIDPGTNPNFPRGVQDNTHFQDKGAKEIAKLVVDGIKEHHGLGLRAYLK</sequence>
<dbReference type="PANTHER" id="PTHR43695:SF1">
    <property type="entry name" value="RHAMNOGALACTURONAN ACETYLESTERASE"/>
    <property type="match status" value="1"/>
</dbReference>
<evidence type="ECO:0000259" key="3">
    <source>
        <dbReference type="Pfam" id="PF13472"/>
    </source>
</evidence>
<dbReference type="InterPro" id="IPR036514">
    <property type="entry name" value="SGNH_hydro_sf"/>
</dbReference>
<comment type="similarity">
    <text evidence="1">Belongs to the 'GDSL' lipolytic enzyme family.</text>
</comment>
<comment type="caution">
    <text evidence="4">The sequence shown here is derived from an EMBL/GenBank/DDBJ whole genome shotgun (WGS) entry which is preliminary data.</text>
</comment>
<dbReference type="SUPFAM" id="SSF52266">
    <property type="entry name" value="SGNH hydrolase"/>
    <property type="match status" value="1"/>
</dbReference>
<dbReference type="GO" id="GO:0016787">
    <property type="term" value="F:hydrolase activity"/>
    <property type="evidence" value="ECO:0007669"/>
    <property type="project" value="UniProtKB-KW"/>
</dbReference>
<dbReference type="Gene3D" id="3.40.50.1110">
    <property type="entry name" value="SGNH hydrolase"/>
    <property type="match status" value="1"/>
</dbReference>
<dbReference type="InterPro" id="IPR037459">
    <property type="entry name" value="RhgT-like"/>
</dbReference>
<dbReference type="EMBL" id="SMYO01000003">
    <property type="protein sequence ID" value="TDK63007.1"/>
    <property type="molecule type" value="Genomic_DNA"/>
</dbReference>
<dbReference type="PANTHER" id="PTHR43695">
    <property type="entry name" value="PUTATIVE (AFU_ORTHOLOGUE AFUA_2G17250)-RELATED"/>
    <property type="match status" value="1"/>
</dbReference>
<keyword evidence="2" id="KW-0378">Hydrolase</keyword>
<evidence type="ECO:0000256" key="2">
    <source>
        <dbReference type="ARBA" id="ARBA00022801"/>
    </source>
</evidence>
<accession>A0A4R5VVH2</accession>
<reference evidence="4 5" key="1">
    <citation type="submission" date="2019-03" db="EMBL/GenBank/DDBJ databases">
        <title>Bacillus niacini sp. nov. a Nicotinate-Metabolizing Mesophile Isolated from Soil.</title>
        <authorList>
            <person name="Zhang G."/>
        </authorList>
    </citation>
    <scope>NUCLEOTIDE SEQUENCE [LARGE SCALE GENOMIC DNA]</scope>
    <source>
        <strain evidence="4 5">WN066</strain>
    </source>
</reference>
<evidence type="ECO:0000313" key="4">
    <source>
        <dbReference type="EMBL" id="TDK63007.1"/>
    </source>
</evidence>
<name>A0A4R5VVH2_9BACI</name>
<dbReference type="CDD" id="cd01821">
    <property type="entry name" value="Rhamnogalacturan_acetylesterase_like"/>
    <property type="match status" value="1"/>
</dbReference>
<organism evidence="4 5">
    <name type="scientific">Bacillus salipaludis</name>
    <dbReference type="NCBI Taxonomy" id="2547811"/>
    <lineage>
        <taxon>Bacteria</taxon>
        <taxon>Bacillati</taxon>
        <taxon>Bacillota</taxon>
        <taxon>Bacilli</taxon>
        <taxon>Bacillales</taxon>
        <taxon>Bacillaceae</taxon>
        <taxon>Bacillus</taxon>
    </lineage>
</organism>
<dbReference type="AlphaFoldDB" id="A0A4R5VVH2"/>
<evidence type="ECO:0000256" key="1">
    <source>
        <dbReference type="ARBA" id="ARBA00008668"/>
    </source>
</evidence>
<evidence type="ECO:0000313" key="5">
    <source>
        <dbReference type="Proteomes" id="UP000295132"/>
    </source>
</evidence>
<dbReference type="Proteomes" id="UP000295132">
    <property type="component" value="Unassembled WGS sequence"/>
</dbReference>
<feature type="domain" description="SGNH hydrolase-type esterase" evidence="3">
    <location>
        <begin position="35"/>
        <end position="228"/>
    </location>
</feature>
<dbReference type="InterPro" id="IPR013830">
    <property type="entry name" value="SGNH_hydro"/>
</dbReference>
<gene>
    <name evidence="4" type="ORF">E2K98_06000</name>
</gene>
<protein>
    <submittedName>
        <fullName evidence="4">Rhamnogalacturonan acetylesterase</fullName>
    </submittedName>
</protein>
<proteinExistence type="inferred from homology"/>
<dbReference type="Pfam" id="PF13472">
    <property type="entry name" value="Lipase_GDSL_2"/>
    <property type="match status" value="1"/>
</dbReference>